<gene>
    <name evidence="3" type="ORF">CWO92_22375</name>
</gene>
<protein>
    <submittedName>
        <fullName evidence="3">Sporulation protein</fullName>
    </submittedName>
</protein>
<dbReference type="Proteomes" id="UP000233440">
    <property type="component" value="Unassembled WGS sequence"/>
</dbReference>
<name>A0A2N3LDW5_9BACI</name>
<evidence type="ECO:0000256" key="1">
    <source>
        <dbReference type="SAM" id="MobiDB-lite"/>
    </source>
</evidence>
<accession>A0A2N3LDW5</accession>
<evidence type="ECO:0000313" key="4">
    <source>
        <dbReference type="Proteomes" id="UP000233440"/>
    </source>
</evidence>
<dbReference type="AlphaFoldDB" id="A0A2N3LDW5"/>
<feature type="region of interest" description="Disordered" evidence="1">
    <location>
        <begin position="310"/>
        <end position="329"/>
    </location>
</feature>
<evidence type="ECO:0000259" key="2">
    <source>
        <dbReference type="SMART" id="SM00909"/>
    </source>
</evidence>
<keyword evidence="4" id="KW-1185">Reference proteome</keyword>
<dbReference type="EMBL" id="PIQO01000027">
    <property type="protein sequence ID" value="PKR82840.1"/>
    <property type="molecule type" value="Genomic_DNA"/>
</dbReference>
<sequence>MYLSGCGLFNSDKKEQIDPPQKVSYNEKTGVKTNNKATENAVMTELYLLDKNGYVVAQTLPLPKSTSVAKQALQYLVKGGPVEELLPNGFQAVLPANTDVDVDIKDGVATVDFSNDFKKYKAEDEQKILQSITWTLTSFNTVKRVELEINGHKLSQMPVNGTAINPNGMTRKDGINVDASGVVDITNTHPLTVYYPSQNNAGEVYYVPVTKRISNTETNDIKAIVSALAKGPKNSNLLTAFNSDVQLLSDPKVDNGKVTLNFNEEIISSFESKQISEEVLDPLVLSLTELPDIQKVSIEVNGSTKLVDEQGKSLAKPVTRPEKVNTGSF</sequence>
<evidence type="ECO:0000313" key="3">
    <source>
        <dbReference type="EMBL" id="PKR82840.1"/>
    </source>
</evidence>
<comment type="caution">
    <text evidence="3">The sequence shown here is derived from an EMBL/GenBank/DDBJ whole genome shotgun (WGS) entry which is preliminary data.</text>
</comment>
<feature type="domain" description="GerMN" evidence="2">
    <location>
        <begin position="69"/>
        <end position="158"/>
    </location>
</feature>
<dbReference type="Pfam" id="PF10646">
    <property type="entry name" value="Germane"/>
    <property type="match status" value="2"/>
</dbReference>
<feature type="domain" description="GerMN" evidence="2">
    <location>
        <begin position="221"/>
        <end position="309"/>
    </location>
</feature>
<dbReference type="SMART" id="SM00909">
    <property type="entry name" value="Germane"/>
    <property type="match status" value="2"/>
</dbReference>
<proteinExistence type="predicted"/>
<reference evidence="3 4" key="1">
    <citation type="submission" date="2017-11" db="EMBL/GenBank/DDBJ databases">
        <title>Bacillus camelliae sp. nov., isolated from pu'er tea.</title>
        <authorList>
            <person name="Niu L."/>
        </authorList>
    </citation>
    <scope>NUCLEOTIDE SEQUENCE [LARGE SCALE GENOMIC DNA]</scope>
    <source>
        <strain evidence="3 4">7578-1</strain>
    </source>
</reference>
<dbReference type="InterPro" id="IPR019606">
    <property type="entry name" value="GerMN"/>
</dbReference>
<dbReference type="OrthoDB" id="1715058at2"/>
<organism evidence="3 4">
    <name type="scientific">Heyndrickxia camelliae</name>
    <dbReference type="NCBI Taxonomy" id="1707093"/>
    <lineage>
        <taxon>Bacteria</taxon>
        <taxon>Bacillati</taxon>
        <taxon>Bacillota</taxon>
        <taxon>Bacilli</taxon>
        <taxon>Bacillales</taxon>
        <taxon>Bacillaceae</taxon>
        <taxon>Heyndrickxia</taxon>
    </lineage>
</organism>